<proteinExistence type="predicted"/>
<evidence type="ECO:0000313" key="2">
    <source>
        <dbReference type="EMBL" id="CAJ1398522.1"/>
    </source>
</evidence>
<feature type="transmembrane region" description="Helical" evidence="1">
    <location>
        <begin position="133"/>
        <end position="155"/>
    </location>
</feature>
<organism evidence="2 3">
    <name type="scientific">Effrenium voratum</name>
    <dbReference type="NCBI Taxonomy" id="2562239"/>
    <lineage>
        <taxon>Eukaryota</taxon>
        <taxon>Sar</taxon>
        <taxon>Alveolata</taxon>
        <taxon>Dinophyceae</taxon>
        <taxon>Suessiales</taxon>
        <taxon>Symbiodiniaceae</taxon>
        <taxon>Effrenium</taxon>
    </lineage>
</organism>
<sequence>MSAAKLEKKIWNLELRLREEFQMELQKAFAKIDYLEAQLSGHTSDVDKADLKAPSALPPLRFSMPSAQEMRTSVRKSRVTVVPVDEALDVSDGDSEVSVRAERWVPLEPVAFLESTWNLVLVLGFTEAGWLDIAIACLMLLVSAGLQITFAVILMGQDFLGNPFVAEIQAAQAWRQKVAHDYKHMDLAMTSLVSRVCNQDNGLIVSTNQASLISQINSFLGLGTTEFNPAGLRPGILLCMLCILLWCLYLCHEFRAIFISLEAVAQIPRSWETKFKDGRFLSMSYLRFVSYVLARLARATIAGLLLYAGIVWLANTTSISDLMLNAVALGAVLDVDEMFFAALVPKKIQIKIQDLEAIKITYSRGRSQVESVLLVLAMTGLMLWPWFQLVEPLGAAMQTVKIEYCGGNQDFVIGLNENQGVPVGLRTPAYNASSAASLTEIAVSNFAQADDSSSPWIRFTDTAQEFETQRTDTMNTLAASSSWRVCMDVDQWYLGGEVAPQDKQNAIAYEPFWWSTASGLGWSNTSTCSNMASLCNGDDAHLLRLVCPQTCGCDDHLTSPWYQLQVHGCPERCAETVSDGVEAAACQDHVNESQSLWQELWDDYPDVIASFMGLPDAAKDPNVLGIASLMKSQGCSALSSNGTEPMTGIEFCSGHSSLFTPLAYLCPVSCGCMPSTALESCPIDCTCTDNEKDLPDELYQDCSEVVARGDCTEFGIGVRYCQRQCNLCNVKVP</sequence>
<feature type="transmembrane region" description="Helical" evidence="1">
    <location>
        <begin position="232"/>
        <end position="251"/>
    </location>
</feature>
<dbReference type="EMBL" id="CAUJNA010003303">
    <property type="protein sequence ID" value="CAJ1398522.1"/>
    <property type="molecule type" value="Genomic_DNA"/>
</dbReference>
<evidence type="ECO:0000313" key="3">
    <source>
        <dbReference type="Proteomes" id="UP001178507"/>
    </source>
</evidence>
<dbReference type="Proteomes" id="UP001178507">
    <property type="component" value="Unassembled WGS sequence"/>
</dbReference>
<feature type="transmembrane region" description="Helical" evidence="1">
    <location>
        <begin position="288"/>
        <end position="310"/>
    </location>
</feature>
<protein>
    <submittedName>
        <fullName evidence="2">Uncharacterized protein</fullName>
    </submittedName>
</protein>
<evidence type="ECO:0000256" key="1">
    <source>
        <dbReference type="SAM" id="Phobius"/>
    </source>
</evidence>
<comment type="caution">
    <text evidence="2">The sequence shown here is derived from an EMBL/GenBank/DDBJ whole genome shotgun (WGS) entry which is preliminary data.</text>
</comment>
<keyword evidence="1" id="KW-0472">Membrane</keyword>
<keyword evidence="1" id="KW-0812">Transmembrane</keyword>
<keyword evidence="3" id="KW-1185">Reference proteome</keyword>
<reference evidence="2" key="1">
    <citation type="submission" date="2023-08" db="EMBL/GenBank/DDBJ databases">
        <authorList>
            <person name="Chen Y."/>
            <person name="Shah S."/>
            <person name="Dougan E. K."/>
            <person name="Thang M."/>
            <person name="Chan C."/>
        </authorList>
    </citation>
    <scope>NUCLEOTIDE SEQUENCE</scope>
</reference>
<accession>A0AA36J2Q0</accession>
<gene>
    <name evidence="2" type="ORF">EVOR1521_LOCUS22299</name>
</gene>
<feature type="transmembrane region" description="Helical" evidence="1">
    <location>
        <begin position="369"/>
        <end position="387"/>
    </location>
</feature>
<name>A0AA36J2Q0_9DINO</name>
<dbReference type="AlphaFoldDB" id="A0AA36J2Q0"/>
<keyword evidence="1" id="KW-1133">Transmembrane helix</keyword>
<feature type="transmembrane region" description="Helical" evidence="1">
    <location>
        <begin position="322"/>
        <end position="344"/>
    </location>
</feature>